<evidence type="ECO:0000256" key="3">
    <source>
        <dbReference type="PROSITE-ProRule" id="PRU00339"/>
    </source>
</evidence>
<dbReference type="InterPro" id="IPR051012">
    <property type="entry name" value="CellSynth/LPSAsmb/PSIAsmb"/>
</dbReference>
<dbReference type="InterPro" id="IPR019734">
    <property type="entry name" value="TPR_rpt"/>
</dbReference>
<dbReference type="Gene3D" id="1.25.40.10">
    <property type="entry name" value="Tetratricopeptide repeat domain"/>
    <property type="match status" value="4"/>
</dbReference>
<dbReference type="PANTHER" id="PTHR45586">
    <property type="entry name" value="TPR REPEAT-CONTAINING PROTEIN PA4667"/>
    <property type="match status" value="1"/>
</dbReference>
<dbReference type="InterPro" id="IPR011990">
    <property type="entry name" value="TPR-like_helical_dom_sf"/>
</dbReference>
<dbReference type="InterPro" id="IPR014266">
    <property type="entry name" value="PEP-CTERM_TPR_PrsT"/>
</dbReference>
<feature type="chain" id="PRO_5045179704" evidence="4">
    <location>
        <begin position="30"/>
        <end position="938"/>
    </location>
</feature>
<evidence type="ECO:0000313" key="5">
    <source>
        <dbReference type="EMBL" id="MFC0384229.1"/>
    </source>
</evidence>
<dbReference type="SUPFAM" id="SSF48452">
    <property type="entry name" value="TPR-like"/>
    <property type="match status" value="5"/>
</dbReference>
<keyword evidence="1" id="KW-0677">Repeat</keyword>
<accession>A0ABV6IKT1</accession>
<proteinExistence type="predicted"/>
<dbReference type="PROSITE" id="PS50005">
    <property type="entry name" value="TPR"/>
    <property type="match status" value="1"/>
</dbReference>
<feature type="signal peptide" evidence="4">
    <location>
        <begin position="1"/>
        <end position="29"/>
    </location>
</feature>
<dbReference type="RefSeq" id="WP_377048252.1">
    <property type="nucleotide sequence ID" value="NZ_JBHLVZ010000001.1"/>
</dbReference>
<feature type="repeat" description="TPR" evidence="3">
    <location>
        <begin position="372"/>
        <end position="405"/>
    </location>
</feature>
<dbReference type="Proteomes" id="UP001589789">
    <property type="component" value="Unassembled WGS sequence"/>
</dbReference>
<dbReference type="SMART" id="SM00028">
    <property type="entry name" value="TPR"/>
    <property type="match status" value="12"/>
</dbReference>
<evidence type="ECO:0000313" key="6">
    <source>
        <dbReference type="Proteomes" id="UP001589789"/>
    </source>
</evidence>
<evidence type="ECO:0000256" key="4">
    <source>
        <dbReference type="SAM" id="SignalP"/>
    </source>
</evidence>
<keyword evidence="2 3" id="KW-0802">TPR repeat</keyword>
<protein>
    <submittedName>
        <fullName evidence="5">XrtA/PEP-CTERM system TPR-repeat protein PrsT</fullName>
    </submittedName>
</protein>
<name>A0ABV6IKT1_9PROT</name>
<dbReference type="EMBL" id="JBHLVZ010000001">
    <property type="protein sequence ID" value="MFC0384229.1"/>
    <property type="molecule type" value="Genomic_DNA"/>
</dbReference>
<keyword evidence="6" id="KW-1185">Reference proteome</keyword>
<dbReference type="Pfam" id="PF14559">
    <property type="entry name" value="TPR_19"/>
    <property type="match status" value="3"/>
</dbReference>
<sequence>MIRPTAFPRPLAFALLAGISAAAIAPASAQPMERARAAQARGDLRTAQIEMRNAVRDEPRSVAARMALVQASLDLGDGTTAEKEARAALEIGADPAMATAAILRAYLMQGRHADLLRDFPPQPGNPALGTQIASGRALAQLSLNRQDDAAASVAEALSLGPNTSEAHIAAAALALSKGDRQGAEAESDKAIAIDPNSVEALLRKGTLQVARGAQREGIETIGRVLAVSPGNVPARLARAEALMQLGDNAAARRDVDAALTTQPGSVAGGYLRATLHARASEWQLADENLVRLSSFLGNFPDGYLLLAVVKRGLNQTAQAEDAARRHVARRPEDPRGVRLLAAMEMEANKPDAAAGTLSRYVGRLGPQGTADAETYDLLGRAQAAARRPREAAEALGRAAALAPQDTGILNRLAAARLGAGDARGAIEAAEKSLALQPEQPPVRELLATASMLRGDMSTATAQLERLGEAGRHGEAAGVTEGTIKLTKLDLPGARASFEGVLRDHPNSIGARLGLSRVAAASGKPEEAEALLAEVLKREPANADALARLGAAAQPNSPRAAPARALLEQAQAAAPGELPLALMLAEIMVRSGEAPKAVALLDAPALRAGARSRGPLLSMARTEALAAAGRWDDAREAARTALSEDPASVEARIRFASLTLRAADQRGAESIIQEGLRSTPADARLQQAYVGLVKQARGLDAALAAADRLASQPASLPAAAALRGDLLAGENRLEDAARAYGAAQAKTPHSVLVQRQAASLRNAGKVTEAAAVLRTWLAKEPGDIAVMSALASIDIVQGRYAEAEAGLSKVVERAPNDALALNNLAWLIDRRGATPAAREFAERAFALSQNVDTADTLGWILTRAGDTATGLPLLRQSVAAREAAGRPDPGASWRLAFALRQAGQREEALRVLTPTLATPAAFDGRQDAERLMSDLKAGR</sequence>
<dbReference type="PANTHER" id="PTHR45586:SF1">
    <property type="entry name" value="LIPOPOLYSACCHARIDE ASSEMBLY PROTEIN B"/>
    <property type="match status" value="1"/>
</dbReference>
<evidence type="ECO:0000256" key="1">
    <source>
        <dbReference type="ARBA" id="ARBA00022737"/>
    </source>
</evidence>
<keyword evidence="4" id="KW-0732">Signal</keyword>
<dbReference type="NCBIfam" id="TIGR02917">
    <property type="entry name" value="PEP_TPR_lipo"/>
    <property type="match status" value="1"/>
</dbReference>
<dbReference type="Pfam" id="PF13432">
    <property type="entry name" value="TPR_16"/>
    <property type="match status" value="3"/>
</dbReference>
<evidence type="ECO:0000256" key="2">
    <source>
        <dbReference type="ARBA" id="ARBA00022803"/>
    </source>
</evidence>
<organism evidence="5 6">
    <name type="scientific">Muricoccus vinaceus</name>
    <dbReference type="NCBI Taxonomy" id="424704"/>
    <lineage>
        <taxon>Bacteria</taxon>
        <taxon>Pseudomonadati</taxon>
        <taxon>Pseudomonadota</taxon>
        <taxon>Alphaproteobacteria</taxon>
        <taxon>Acetobacterales</taxon>
        <taxon>Roseomonadaceae</taxon>
        <taxon>Muricoccus</taxon>
    </lineage>
</organism>
<reference evidence="5 6" key="1">
    <citation type="submission" date="2024-09" db="EMBL/GenBank/DDBJ databases">
        <authorList>
            <person name="Sun Q."/>
            <person name="Mori K."/>
        </authorList>
    </citation>
    <scope>NUCLEOTIDE SEQUENCE [LARGE SCALE GENOMIC DNA]</scope>
    <source>
        <strain evidence="5 6">CCM 7468</strain>
    </source>
</reference>
<gene>
    <name evidence="5" type="primary">prsT</name>
    <name evidence="5" type="ORF">ACFFIC_01540</name>
</gene>
<comment type="caution">
    <text evidence="5">The sequence shown here is derived from an EMBL/GenBank/DDBJ whole genome shotgun (WGS) entry which is preliminary data.</text>
</comment>